<evidence type="ECO:0000256" key="2">
    <source>
        <dbReference type="SAM" id="SignalP"/>
    </source>
</evidence>
<feature type="signal peptide" evidence="2">
    <location>
        <begin position="1"/>
        <end position="19"/>
    </location>
</feature>
<evidence type="ECO:0000256" key="1">
    <source>
        <dbReference type="SAM" id="MobiDB-lite"/>
    </source>
</evidence>
<comment type="caution">
    <text evidence="3">The sequence shown here is derived from an EMBL/GenBank/DDBJ whole genome shotgun (WGS) entry which is preliminary data.</text>
</comment>
<protein>
    <recommendedName>
        <fullName evidence="5">DUF2946 domain-containing protein</fullName>
    </recommendedName>
</protein>
<dbReference type="Proteomes" id="UP000315252">
    <property type="component" value="Unassembled WGS sequence"/>
</dbReference>
<feature type="compositionally biased region" description="Basic and acidic residues" evidence="1">
    <location>
        <begin position="87"/>
        <end position="114"/>
    </location>
</feature>
<name>A0A545TKW0_9PROT</name>
<feature type="region of interest" description="Disordered" evidence="1">
    <location>
        <begin position="85"/>
        <end position="122"/>
    </location>
</feature>
<dbReference type="AlphaFoldDB" id="A0A545TKW0"/>
<sequence>MRRFIAVLMSLLWLLNAVAASAFMSAVERDDGGFLIPICSGGQIILVDLSAGAPSEDSQEQDQGAAIDCPLLTAVAPLPELLGNALDVEHTPSNDGLEPRSQRIPGDRAADRPGARGPPTLS</sequence>
<organism evidence="3 4">
    <name type="scientific">Denitrobaculum tricleocarpae</name>
    <dbReference type="NCBI Taxonomy" id="2591009"/>
    <lineage>
        <taxon>Bacteria</taxon>
        <taxon>Pseudomonadati</taxon>
        <taxon>Pseudomonadota</taxon>
        <taxon>Alphaproteobacteria</taxon>
        <taxon>Rhodospirillales</taxon>
        <taxon>Rhodospirillaceae</taxon>
        <taxon>Denitrobaculum</taxon>
    </lineage>
</organism>
<accession>A0A545TKW0</accession>
<evidence type="ECO:0008006" key="5">
    <source>
        <dbReference type="Google" id="ProtNLM"/>
    </source>
</evidence>
<feature type="chain" id="PRO_5021881891" description="DUF2946 domain-containing protein" evidence="2">
    <location>
        <begin position="20"/>
        <end position="122"/>
    </location>
</feature>
<reference evidence="3 4" key="1">
    <citation type="submission" date="2019-06" db="EMBL/GenBank/DDBJ databases">
        <title>Whole genome sequence for Rhodospirillaceae sp. R148.</title>
        <authorList>
            <person name="Wang G."/>
        </authorList>
    </citation>
    <scope>NUCLEOTIDE SEQUENCE [LARGE SCALE GENOMIC DNA]</scope>
    <source>
        <strain evidence="3 4">R148</strain>
    </source>
</reference>
<keyword evidence="4" id="KW-1185">Reference proteome</keyword>
<proteinExistence type="predicted"/>
<dbReference type="RefSeq" id="WP_142898202.1">
    <property type="nucleotide sequence ID" value="NZ_ML660058.1"/>
</dbReference>
<dbReference type="EMBL" id="VHSH01000007">
    <property type="protein sequence ID" value="TQV77859.1"/>
    <property type="molecule type" value="Genomic_DNA"/>
</dbReference>
<gene>
    <name evidence="3" type="ORF">FKG95_20120</name>
</gene>
<keyword evidence="2" id="KW-0732">Signal</keyword>
<evidence type="ECO:0000313" key="4">
    <source>
        <dbReference type="Proteomes" id="UP000315252"/>
    </source>
</evidence>
<evidence type="ECO:0000313" key="3">
    <source>
        <dbReference type="EMBL" id="TQV77859.1"/>
    </source>
</evidence>